<protein>
    <submittedName>
        <fullName evidence="2">Uncharacterized protein</fullName>
    </submittedName>
</protein>
<dbReference type="EMBL" id="JBHUDG010000017">
    <property type="protein sequence ID" value="MFD1630510.1"/>
    <property type="molecule type" value="Genomic_DNA"/>
</dbReference>
<keyword evidence="3" id="KW-1185">Reference proteome</keyword>
<name>A0ABW4ICN5_9SPHI</name>
<dbReference type="RefSeq" id="WP_379662887.1">
    <property type="nucleotide sequence ID" value="NZ_JBHUDG010000017.1"/>
</dbReference>
<evidence type="ECO:0000313" key="3">
    <source>
        <dbReference type="Proteomes" id="UP001597118"/>
    </source>
</evidence>
<accession>A0ABW4ICN5</accession>
<dbReference type="Proteomes" id="UP001597118">
    <property type="component" value="Unassembled WGS sequence"/>
</dbReference>
<gene>
    <name evidence="2" type="ORF">ACFSAH_11515</name>
</gene>
<organism evidence="2 3">
    <name type="scientific">Pseudopedobacter beijingensis</name>
    <dbReference type="NCBI Taxonomy" id="1207056"/>
    <lineage>
        <taxon>Bacteria</taxon>
        <taxon>Pseudomonadati</taxon>
        <taxon>Bacteroidota</taxon>
        <taxon>Sphingobacteriia</taxon>
        <taxon>Sphingobacteriales</taxon>
        <taxon>Sphingobacteriaceae</taxon>
        <taxon>Pseudopedobacter</taxon>
    </lineage>
</organism>
<keyword evidence="1" id="KW-1133">Transmembrane helix</keyword>
<proteinExistence type="predicted"/>
<evidence type="ECO:0000313" key="2">
    <source>
        <dbReference type="EMBL" id="MFD1630510.1"/>
    </source>
</evidence>
<keyword evidence="1" id="KW-0472">Membrane</keyword>
<comment type="caution">
    <text evidence="2">The sequence shown here is derived from an EMBL/GenBank/DDBJ whole genome shotgun (WGS) entry which is preliminary data.</text>
</comment>
<feature type="transmembrane region" description="Helical" evidence="1">
    <location>
        <begin position="37"/>
        <end position="60"/>
    </location>
</feature>
<evidence type="ECO:0000256" key="1">
    <source>
        <dbReference type="SAM" id="Phobius"/>
    </source>
</evidence>
<sequence length="61" mass="6892">MDAKKKNMISRNLDDIRNTIFPYNENDSASKKATKKLGWVMFLLLMSCGILAMLVAVSFAH</sequence>
<keyword evidence="1" id="KW-0812">Transmembrane</keyword>
<reference evidence="3" key="1">
    <citation type="journal article" date="2019" name="Int. J. Syst. Evol. Microbiol.">
        <title>The Global Catalogue of Microorganisms (GCM) 10K type strain sequencing project: providing services to taxonomists for standard genome sequencing and annotation.</title>
        <authorList>
            <consortium name="The Broad Institute Genomics Platform"/>
            <consortium name="The Broad Institute Genome Sequencing Center for Infectious Disease"/>
            <person name="Wu L."/>
            <person name="Ma J."/>
        </authorList>
    </citation>
    <scope>NUCLEOTIDE SEQUENCE [LARGE SCALE GENOMIC DNA]</scope>
    <source>
        <strain evidence="3">CCUG 53762</strain>
    </source>
</reference>